<protein>
    <submittedName>
        <fullName evidence="1">Uncharacterized protein</fullName>
    </submittedName>
</protein>
<evidence type="ECO:0000313" key="1">
    <source>
        <dbReference type="EMBL" id="KAI9921956.1"/>
    </source>
</evidence>
<dbReference type="Proteomes" id="UP001163321">
    <property type="component" value="Chromosome 1"/>
</dbReference>
<dbReference type="EMBL" id="CM047580">
    <property type="protein sequence ID" value="KAI9921956.1"/>
    <property type="molecule type" value="Genomic_DNA"/>
</dbReference>
<accession>A0ACC0WUN8</accession>
<name>A0ACC0WUN8_9STRA</name>
<sequence>MLQNPRGSQTQHEWVKQKVEDDLIVQGLKPKILVDHMFRKNGAKVSYHTAHKALEALRNESTEAQIANIRELNSAAAEYIDAIPYYQWASYAVSGGRFGYVTSNLAEIAN</sequence>
<comment type="caution">
    <text evidence="1">The sequence shown here is derived from an EMBL/GenBank/DDBJ whole genome shotgun (WGS) entry which is preliminary data.</text>
</comment>
<reference evidence="1 2" key="1">
    <citation type="journal article" date="2022" name="bioRxiv">
        <title>The genome of the oomycete Peronosclerospora sorghi, a cosmopolitan pathogen of maize and sorghum, is inflated with dispersed pseudogenes.</title>
        <authorList>
            <person name="Fletcher K."/>
            <person name="Martin F."/>
            <person name="Isakeit T."/>
            <person name="Cavanaugh K."/>
            <person name="Magill C."/>
            <person name="Michelmore R."/>
        </authorList>
    </citation>
    <scope>NUCLEOTIDE SEQUENCE [LARGE SCALE GENOMIC DNA]</scope>
    <source>
        <strain evidence="1">P6</strain>
    </source>
</reference>
<keyword evidence="2" id="KW-1185">Reference proteome</keyword>
<organism evidence="1 2">
    <name type="scientific">Peronosclerospora sorghi</name>
    <dbReference type="NCBI Taxonomy" id="230839"/>
    <lineage>
        <taxon>Eukaryota</taxon>
        <taxon>Sar</taxon>
        <taxon>Stramenopiles</taxon>
        <taxon>Oomycota</taxon>
        <taxon>Peronosporomycetes</taxon>
        <taxon>Peronosporales</taxon>
        <taxon>Peronosporaceae</taxon>
        <taxon>Peronosclerospora</taxon>
    </lineage>
</organism>
<gene>
    <name evidence="1" type="ORF">PsorP6_001042</name>
</gene>
<evidence type="ECO:0000313" key="2">
    <source>
        <dbReference type="Proteomes" id="UP001163321"/>
    </source>
</evidence>
<proteinExistence type="predicted"/>